<evidence type="ECO:0000256" key="8">
    <source>
        <dbReference type="SAM" id="MobiDB-lite"/>
    </source>
</evidence>
<feature type="repeat" description="Solcar" evidence="6">
    <location>
        <begin position="177"/>
        <end position="269"/>
    </location>
</feature>
<organism evidence="9 10">
    <name type="scientific">Seminavis robusta</name>
    <dbReference type="NCBI Taxonomy" id="568900"/>
    <lineage>
        <taxon>Eukaryota</taxon>
        <taxon>Sar</taxon>
        <taxon>Stramenopiles</taxon>
        <taxon>Ochrophyta</taxon>
        <taxon>Bacillariophyta</taxon>
        <taxon>Bacillariophyceae</taxon>
        <taxon>Bacillariophycidae</taxon>
        <taxon>Naviculales</taxon>
        <taxon>Naviculaceae</taxon>
        <taxon>Seminavis</taxon>
    </lineage>
</organism>
<evidence type="ECO:0000256" key="3">
    <source>
        <dbReference type="ARBA" id="ARBA00022692"/>
    </source>
</evidence>
<evidence type="ECO:0000256" key="4">
    <source>
        <dbReference type="ARBA" id="ARBA00022737"/>
    </source>
</evidence>
<comment type="caution">
    <text evidence="9">The sequence shown here is derived from an EMBL/GenBank/DDBJ whole genome shotgun (WGS) entry which is preliminary data.</text>
</comment>
<dbReference type="EMBL" id="CAICTM010000690">
    <property type="protein sequence ID" value="CAB9515044.1"/>
    <property type="molecule type" value="Genomic_DNA"/>
</dbReference>
<sequence length="412" mass="45556">MTIQRRKTIPQELDDPEDVCVNQATFEDEEDEEVASSSLLEVPPDATGSSSWRVAVQQQVHQLPKEVRNLLAGGLAGMTAKSVVAPLDRVKILYQVSNVPFHLSSVPTVMRRIVQTEGVDALWKGNIATMVRVFPYSGIQFAIYDRIKSFFLQHHDQQGHSYFGTSQQPTDSNKFGLTPMESLIAGMAAGTCSVICTYPLDLTRAQLAVLKKHKYGDEGAKTKSFMGVLKDNYQRRGAVGLFRGITPTIIGILPYSGLAFTINEQGKKEIAYVTGRDLTTIERMICGAFAGLIAQTLTYPIEVTRRRMQTLGVLGNDMTAFSSLGGPVPAATTVTTTTTYTTPPTLMNTIRDLYREQGIRGFYKGVLMNWAKGPIAFSISFTAYDSMQTLFMSKDDRAKRLPLRQRLTKPSN</sequence>
<dbReference type="GO" id="GO:0016020">
    <property type="term" value="C:membrane"/>
    <property type="evidence" value="ECO:0007669"/>
    <property type="project" value="UniProtKB-SubCell"/>
</dbReference>
<dbReference type="PROSITE" id="PS50920">
    <property type="entry name" value="SOLCAR"/>
    <property type="match status" value="3"/>
</dbReference>
<reference evidence="9" key="1">
    <citation type="submission" date="2020-06" db="EMBL/GenBank/DDBJ databases">
        <authorList>
            <consortium name="Plant Systems Biology data submission"/>
        </authorList>
    </citation>
    <scope>NUCLEOTIDE SEQUENCE</scope>
    <source>
        <strain evidence="9">D6</strain>
    </source>
</reference>
<keyword evidence="10" id="KW-1185">Reference proteome</keyword>
<evidence type="ECO:0000313" key="10">
    <source>
        <dbReference type="Proteomes" id="UP001153069"/>
    </source>
</evidence>
<dbReference type="InterPro" id="IPR018108">
    <property type="entry name" value="MCP_transmembrane"/>
</dbReference>
<keyword evidence="5 6" id="KW-0472">Membrane</keyword>
<feature type="region of interest" description="Disordered" evidence="8">
    <location>
        <begin position="27"/>
        <end position="48"/>
    </location>
</feature>
<comment type="subcellular location">
    <subcellularLocation>
        <location evidence="1">Membrane</location>
        <topology evidence="1">Multi-pass membrane protein</topology>
    </subcellularLocation>
</comment>
<evidence type="ECO:0000313" key="9">
    <source>
        <dbReference type="EMBL" id="CAB9515044.1"/>
    </source>
</evidence>
<name>A0A9N8EAX3_9STRA</name>
<gene>
    <name evidence="9" type="ORF">SEMRO_691_G187880.1</name>
</gene>
<evidence type="ECO:0000256" key="1">
    <source>
        <dbReference type="ARBA" id="ARBA00004141"/>
    </source>
</evidence>
<dbReference type="InterPro" id="IPR023395">
    <property type="entry name" value="MCP_dom_sf"/>
</dbReference>
<dbReference type="Proteomes" id="UP001153069">
    <property type="component" value="Unassembled WGS sequence"/>
</dbReference>
<dbReference type="GO" id="GO:0055085">
    <property type="term" value="P:transmembrane transport"/>
    <property type="evidence" value="ECO:0007669"/>
    <property type="project" value="InterPro"/>
</dbReference>
<dbReference type="InterPro" id="IPR002067">
    <property type="entry name" value="MCP"/>
</dbReference>
<evidence type="ECO:0000256" key="5">
    <source>
        <dbReference type="ARBA" id="ARBA00023136"/>
    </source>
</evidence>
<dbReference type="OrthoDB" id="270584at2759"/>
<keyword evidence="2 7" id="KW-0813">Transport</keyword>
<dbReference type="PRINTS" id="PR00926">
    <property type="entry name" value="MITOCARRIER"/>
</dbReference>
<dbReference type="AlphaFoldDB" id="A0A9N8EAX3"/>
<protein>
    <submittedName>
        <fullName evidence="9">Mitochondrial coenzyme A transporter SLC25A42</fullName>
    </submittedName>
</protein>
<dbReference type="PANTHER" id="PTHR24089">
    <property type="entry name" value="SOLUTE CARRIER FAMILY 25"/>
    <property type="match status" value="1"/>
</dbReference>
<feature type="repeat" description="Solcar" evidence="6">
    <location>
        <begin position="64"/>
        <end position="150"/>
    </location>
</feature>
<comment type="similarity">
    <text evidence="7">Belongs to the mitochondrial carrier (TC 2.A.29) family.</text>
</comment>
<evidence type="ECO:0000256" key="7">
    <source>
        <dbReference type="RuleBase" id="RU000488"/>
    </source>
</evidence>
<evidence type="ECO:0000256" key="6">
    <source>
        <dbReference type="PROSITE-ProRule" id="PRU00282"/>
    </source>
</evidence>
<evidence type="ECO:0000256" key="2">
    <source>
        <dbReference type="ARBA" id="ARBA00022448"/>
    </source>
</evidence>
<dbReference type="SUPFAM" id="SSF103506">
    <property type="entry name" value="Mitochondrial carrier"/>
    <property type="match status" value="1"/>
</dbReference>
<keyword evidence="4" id="KW-0677">Repeat</keyword>
<dbReference type="Gene3D" id="1.50.40.10">
    <property type="entry name" value="Mitochondrial carrier domain"/>
    <property type="match status" value="1"/>
</dbReference>
<keyword evidence="3 6" id="KW-0812">Transmembrane</keyword>
<accession>A0A9N8EAX3</accession>
<dbReference type="Pfam" id="PF00153">
    <property type="entry name" value="Mito_carr"/>
    <property type="match status" value="3"/>
</dbReference>
<feature type="repeat" description="Solcar" evidence="6">
    <location>
        <begin position="278"/>
        <end position="390"/>
    </location>
</feature>
<proteinExistence type="inferred from homology"/>